<dbReference type="STRING" id="477974.Daud_1789"/>
<organism evidence="3 4">
    <name type="scientific">Desulforudis audaxviator (strain MP104C)</name>
    <dbReference type="NCBI Taxonomy" id="477974"/>
    <lineage>
        <taxon>Bacteria</taxon>
        <taxon>Bacillati</taxon>
        <taxon>Bacillota</taxon>
        <taxon>Clostridia</taxon>
        <taxon>Thermoanaerobacterales</taxon>
        <taxon>Candidatus Desulforudaceae</taxon>
        <taxon>Candidatus Desulforudis</taxon>
    </lineage>
</organism>
<dbReference type="Pfam" id="PF05130">
    <property type="entry name" value="FlgN"/>
    <property type="match status" value="1"/>
</dbReference>
<dbReference type="Proteomes" id="UP000008544">
    <property type="component" value="Chromosome"/>
</dbReference>
<reference evidence="3 4" key="2">
    <citation type="journal article" date="2008" name="Science">
        <title>Environmental genomics reveals a single-species ecosystem deep within Earth.</title>
        <authorList>
            <person name="Chivian D."/>
            <person name="Brodie E.L."/>
            <person name="Alm E.J."/>
            <person name="Culley D.E."/>
            <person name="Dehal P.S."/>
            <person name="Desantis T.Z."/>
            <person name="Gihring T.M."/>
            <person name="Lapidus A."/>
            <person name="Lin L.H."/>
            <person name="Lowry S.R."/>
            <person name="Moser D.P."/>
            <person name="Richardson P.M."/>
            <person name="Southam G."/>
            <person name="Wanger G."/>
            <person name="Pratt L.M."/>
            <person name="Andersen G.L."/>
            <person name="Hazen T.C."/>
            <person name="Brockman F.J."/>
            <person name="Arkin A.P."/>
            <person name="Onstott T.C."/>
        </authorList>
    </citation>
    <scope>NUCLEOTIDE SEQUENCE [LARGE SCALE GENOMIC DNA]</scope>
    <source>
        <strain evidence="3 4">MP104C</strain>
    </source>
</reference>
<accession>B1I5H7</accession>
<keyword evidence="4" id="KW-1185">Reference proteome</keyword>
<dbReference type="AlphaFoldDB" id="B1I5H7"/>
<dbReference type="HOGENOM" id="CLU_1641019_0_0_9"/>
<reference evidence="4" key="1">
    <citation type="submission" date="2007-10" db="EMBL/GenBank/DDBJ databases">
        <title>Complete sequence of chromosome of Desulforudis audaxviator MP104C.</title>
        <authorList>
            <person name="Copeland A."/>
            <person name="Lucas S."/>
            <person name="Lapidus A."/>
            <person name="Barry K."/>
            <person name="Glavina del Rio T."/>
            <person name="Dalin E."/>
            <person name="Tice H."/>
            <person name="Bruce D."/>
            <person name="Pitluck S."/>
            <person name="Lowry S.R."/>
            <person name="Larimer F."/>
            <person name="Land M.L."/>
            <person name="Hauser L."/>
            <person name="Kyrpides N."/>
            <person name="Ivanova N.N."/>
            <person name="Richardson P."/>
        </authorList>
    </citation>
    <scope>NUCLEOTIDE SEQUENCE [LARGE SCALE GENOMIC DNA]</scope>
    <source>
        <strain evidence="4">MP104C</strain>
    </source>
</reference>
<evidence type="ECO:0000256" key="2">
    <source>
        <dbReference type="SAM" id="Coils"/>
    </source>
</evidence>
<dbReference type="RefSeq" id="WP_012302864.1">
    <property type="nucleotide sequence ID" value="NC_010424.1"/>
</dbReference>
<protein>
    <submittedName>
        <fullName evidence="3">FlgN family protein</fullName>
    </submittedName>
</protein>
<name>B1I5H7_DESAP</name>
<dbReference type="KEGG" id="dau:Daud_1789"/>
<keyword evidence="1" id="KW-1005">Bacterial flagellum biogenesis</keyword>
<dbReference type="InterPro" id="IPR007809">
    <property type="entry name" value="FlgN-like"/>
</dbReference>
<dbReference type="EMBL" id="CP000860">
    <property type="protein sequence ID" value="ACA60285.1"/>
    <property type="molecule type" value="Genomic_DNA"/>
</dbReference>
<dbReference type="Gene3D" id="1.20.58.300">
    <property type="entry name" value="FlgN-like"/>
    <property type="match status" value="1"/>
</dbReference>
<dbReference type="GO" id="GO:0044780">
    <property type="term" value="P:bacterial-type flagellum assembly"/>
    <property type="evidence" value="ECO:0007669"/>
    <property type="project" value="InterPro"/>
</dbReference>
<evidence type="ECO:0000313" key="3">
    <source>
        <dbReference type="EMBL" id="ACA60285.1"/>
    </source>
</evidence>
<dbReference type="InterPro" id="IPR036679">
    <property type="entry name" value="FlgN-like_sf"/>
</dbReference>
<evidence type="ECO:0000313" key="4">
    <source>
        <dbReference type="Proteomes" id="UP000008544"/>
    </source>
</evidence>
<evidence type="ECO:0000256" key="1">
    <source>
        <dbReference type="ARBA" id="ARBA00022795"/>
    </source>
</evidence>
<dbReference type="SUPFAM" id="SSF140566">
    <property type="entry name" value="FlgN-like"/>
    <property type="match status" value="1"/>
</dbReference>
<keyword evidence="2" id="KW-0175">Coiled coil</keyword>
<sequence length="161" mass="17652">MTVNDLAACLRQEIELAAGIVHTLDEQQQALLRLDLAGLEASVPALEKLTDELRQAEERREATARALAEEHELDGTTPLRELLAVLPAPVGRELEQAGRRLGSLIEEIRHRNHANYVLMLNAARFNRAILQFVAGTTATYAPDGVRGEAGEARSLILNKEA</sequence>
<gene>
    <name evidence="3" type="ordered locus">Daud_1789</name>
</gene>
<proteinExistence type="predicted"/>
<feature type="coiled-coil region" evidence="2">
    <location>
        <begin position="46"/>
        <end position="73"/>
    </location>
</feature>